<evidence type="ECO:0000313" key="1">
    <source>
        <dbReference type="EMBL" id="RIB08785.1"/>
    </source>
</evidence>
<feature type="non-terminal residue" evidence="1">
    <location>
        <position position="170"/>
    </location>
</feature>
<gene>
    <name evidence="1" type="ORF">C2G38_2210736</name>
</gene>
<keyword evidence="2" id="KW-1185">Reference proteome</keyword>
<comment type="caution">
    <text evidence="1">The sequence shown here is derived from an EMBL/GenBank/DDBJ whole genome shotgun (WGS) entry which is preliminary data.</text>
</comment>
<evidence type="ECO:0000313" key="2">
    <source>
        <dbReference type="Proteomes" id="UP000266673"/>
    </source>
</evidence>
<accession>A0A397UEP6</accession>
<name>A0A397UEP6_9GLOM</name>
<dbReference type="Proteomes" id="UP000266673">
    <property type="component" value="Unassembled WGS sequence"/>
</dbReference>
<organism evidence="1 2">
    <name type="scientific">Gigaspora rosea</name>
    <dbReference type="NCBI Taxonomy" id="44941"/>
    <lineage>
        <taxon>Eukaryota</taxon>
        <taxon>Fungi</taxon>
        <taxon>Fungi incertae sedis</taxon>
        <taxon>Mucoromycota</taxon>
        <taxon>Glomeromycotina</taxon>
        <taxon>Glomeromycetes</taxon>
        <taxon>Diversisporales</taxon>
        <taxon>Gigasporaceae</taxon>
        <taxon>Gigaspora</taxon>
    </lineage>
</organism>
<sequence length="170" mass="19163">MTVVINYSENSFLPRFYCECGSFSSIKQDPTTAISTVYKEILNNQKHYYGNLVLGWTNESIIEQLSLDVLFVPISLSLGEYKIFVFGVGSSSNSEWNNGGPGYKSSLVRTVNGISFLYVSTIEDGFCALKVYKEFKIKNWIEGSSPNEVWQKLNIQKYTGIQLFGLDNSD</sequence>
<reference evidence="1 2" key="1">
    <citation type="submission" date="2018-06" db="EMBL/GenBank/DDBJ databases">
        <title>Comparative genomics reveals the genomic features of Rhizophagus irregularis, R. cerebriforme, R. diaphanum and Gigaspora rosea, and their symbiotic lifestyle signature.</title>
        <authorList>
            <person name="Morin E."/>
            <person name="San Clemente H."/>
            <person name="Chen E.C.H."/>
            <person name="De La Providencia I."/>
            <person name="Hainaut M."/>
            <person name="Kuo A."/>
            <person name="Kohler A."/>
            <person name="Murat C."/>
            <person name="Tang N."/>
            <person name="Roy S."/>
            <person name="Loubradou J."/>
            <person name="Henrissat B."/>
            <person name="Grigoriev I.V."/>
            <person name="Corradi N."/>
            <person name="Roux C."/>
            <person name="Martin F.M."/>
        </authorList>
    </citation>
    <scope>NUCLEOTIDE SEQUENCE [LARGE SCALE GENOMIC DNA]</scope>
    <source>
        <strain evidence="1 2">DAOM 194757</strain>
    </source>
</reference>
<proteinExistence type="predicted"/>
<dbReference type="EMBL" id="QKWP01001462">
    <property type="protein sequence ID" value="RIB08785.1"/>
    <property type="molecule type" value="Genomic_DNA"/>
</dbReference>
<dbReference type="STRING" id="44941.A0A397UEP6"/>
<dbReference type="AlphaFoldDB" id="A0A397UEP6"/>
<protein>
    <submittedName>
        <fullName evidence="1">Uncharacterized protein</fullName>
    </submittedName>
</protein>